<sequence>ANAEAERFMRTLNKAIITAHTEQLNWKQQLYRFLRNYRATPHASTDKTPAELFFGRKMRIKLPEVFPTVVDCDLRCKDATAKRKIKEYADDRNNAKPATFQIGDDVLVRQRKRNKFSSYNNPIPYHIVAQKCSMITAENAKHKITRNSSHFKKITRRSTRGSTTNDDDGEDEDIPNSDIEEPGIQEQPQRRYPLRLNRGQPPNRFSVPQ</sequence>
<dbReference type="Proteomes" id="UP001152795">
    <property type="component" value="Unassembled WGS sequence"/>
</dbReference>
<dbReference type="Gene3D" id="3.30.420.10">
    <property type="entry name" value="Ribonuclease H-like superfamily/Ribonuclease H"/>
    <property type="match status" value="1"/>
</dbReference>
<evidence type="ECO:0000256" key="1">
    <source>
        <dbReference type="SAM" id="MobiDB-lite"/>
    </source>
</evidence>
<dbReference type="SUPFAM" id="SSF53098">
    <property type="entry name" value="Ribonuclease H-like"/>
    <property type="match status" value="1"/>
</dbReference>
<dbReference type="AlphaFoldDB" id="A0A6S7KG53"/>
<dbReference type="InterPro" id="IPR036397">
    <property type="entry name" value="RNaseH_sf"/>
</dbReference>
<name>A0A6S7KG53_PARCT</name>
<proteinExistence type="predicted"/>
<dbReference type="PANTHER" id="PTHR37984:SF11">
    <property type="entry name" value="INTEGRASE CATALYTIC DOMAIN-CONTAINING PROTEIN"/>
    <property type="match status" value="1"/>
</dbReference>
<evidence type="ECO:0000313" key="3">
    <source>
        <dbReference type="Proteomes" id="UP001152795"/>
    </source>
</evidence>
<keyword evidence="3" id="KW-1185">Reference proteome</keyword>
<protein>
    <submittedName>
        <fullName evidence="2">Retrovirus-related Pol poly from transposon 297</fullName>
    </submittedName>
</protein>
<feature type="region of interest" description="Disordered" evidence="1">
    <location>
        <begin position="146"/>
        <end position="209"/>
    </location>
</feature>
<feature type="non-terminal residue" evidence="2">
    <location>
        <position position="1"/>
    </location>
</feature>
<dbReference type="InterPro" id="IPR050951">
    <property type="entry name" value="Retrovirus_Pol_polyprotein"/>
</dbReference>
<dbReference type="GO" id="GO:0003676">
    <property type="term" value="F:nucleic acid binding"/>
    <property type="evidence" value="ECO:0007669"/>
    <property type="project" value="InterPro"/>
</dbReference>
<feature type="compositionally biased region" description="Basic residues" evidence="1">
    <location>
        <begin position="146"/>
        <end position="159"/>
    </location>
</feature>
<organism evidence="2 3">
    <name type="scientific">Paramuricea clavata</name>
    <name type="common">Red gorgonian</name>
    <name type="synonym">Violescent sea-whip</name>
    <dbReference type="NCBI Taxonomy" id="317549"/>
    <lineage>
        <taxon>Eukaryota</taxon>
        <taxon>Metazoa</taxon>
        <taxon>Cnidaria</taxon>
        <taxon>Anthozoa</taxon>
        <taxon>Octocorallia</taxon>
        <taxon>Malacalcyonacea</taxon>
        <taxon>Plexauridae</taxon>
        <taxon>Paramuricea</taxon>
    </lineage>
</organism>
<dbReference type="InterPro" id="IPR012337">
    <property type="entry name" value="RNaseH-like_sf"/>
</dbReference>
<dbReference type="OrthoDB" id="5983996at2759"/>
<comment type="caution">
    <text evidence="2">The sequence shown here is derived from an EMBL/GenBank/DDBJ whole genome shotgun (WGS) entry which is preliminary data.</text>
</comment>
<accession>A0A6S7KG53</accession>
<dbReference type="EMBL" id="CACRXK020033441">
    <property type="protein sequence ID" value="CAB4043877.1"/>
    <property type="molecule type" value="Genomic_DNA"/>
</dbReference>
<feature type="compositionally biased region" description="Acidic residues" evidence="1">
    <location>
        <begin position="165"/>
        <end position="183"/>
    </location>
</feature>
<reference evidence="2" key="1">
    <citation type="submission" date="2020-04" db="EMBL/GenBank/DDBJ databases">
        <authorList>
            <person name="Alioto T."/>
            <person name="Alioto T."/>
            <person name="Gomez Garrido J."/>
        </authorList>
    </citation>
    <scope>NUCLEOTIDE SEQUENCE</scope>
    <source>
        <strain evidence="2">A484AB</strain>
    </source>
</reference>
<dbReference type="PANTHER" id="PTHR37984">
    <property type="entry name" value="PROTEIN CBG26694"/>
    <property type="match status" value="1"/>
</dbReference>
<evidence type="ECO:0000313" key="2">
    <source>
        <dbReference type="EMBL" id="CAB4043877.1"/>
    </source>
</evidence>
<gene>
    <name evidence="2" type="ORF">PACLA_8A067494</name>
</gene>